<comment type="caution">
    <text evidence="3">The sequence shown here is derived from an EMBL/GenBank/DDBJ whole genome shotgun (WGS) entry which is preliminary data.</text>
</comment>
<dbReference type="InterPro" id="IPR002104">
    <property type="entry name" value="Integrase_catalytic"/>
</dbReference>
<feature type="domain" description="Tyr recombinase" evidence="2">
    <location>
        <begin position="1"/>
        <end position="100"/>
    </location>
</feature>
<evidence type="ECO:0000313" key="4">
    <source>
        <dbReference type="Proteomes" id="UP000660611"/>
    </source>
</evidence>
<evidence type="ECO:0000259" key="2">
    <source>
        <dbReference type="PROSITE" id="PS51898"/>
    </source>
</evidence>
<evidence type="ECO:0000256" key="1">
    <source>
        <dbReference type="ARBA" id="ARBA00023172"/>
    </source>
</evidence>
<evidence type="ECO:0000313" key="3">
    <source>
        <dbReference type="EMBL" id="GIG52379.1"/>
    </source>
</evidence>
<dbReference type="GO" id="GO:0003677">
    <property type="term" value="F:DNA binding"/>
    <property type="evidence" value="ECO:0007669"/>
    <property type="project" value="InterPro"/>
</dbReference>
<dbReference type="Pfam" id="PF00589">
    <property type="entry name" value="Phage_integrase"/>
    <property type="match status" value="1"/>
</dbReference>
<keyword evidence="1" id="KW-0233">DNA recombination</keyword>
<gene>
    <name evidence="3" type="ORF">Dsi01nite_104200</name>
</gene>
<keyword evidence="4" id="KW-1185">Reference proteome</keyword>
<dbReference type="Gene3D" id="1.10.443.10">
    <property type="entry name" value="Intergrase catalytic core"/>
    <property type="match status" value="1"/>
</dbReference>
<accession>A0A919PYE7</accession>
<dbReference type="SUPFAM" id="SSF56349">
    <property type="entry name" value="DNA breaking-rejoining enzymes"/>
    <property type="match status" value="1"/>
</dbReference>
<proteinExistence type="predicted"/>
<dbReference type="Proteomes" id="UP000660611">
    <property type="component" value="Unassembled WGS sequence"/>
</dbReference>
<dbReference type="GO" id="GO:0015074">
    <property type="term" value="P:DNA integration"/>
    <property type="evidence" value="ECO:0007669"/>
    <property type="project" value="InterPro"/>
</dbReference>
<dbReference type="GO" id="GO:0006310">
    <property type="term" value="P:DNA recombination"/>
    <property type="evidence" value="ECO:0007669"/>
    <property type="project" value="UniProtKB-KW"/>
</dbReference>
<protein>
    <recommendedName>
        <fullName evidence="2">Tyr recombinase domain-containing protein</fullName>
    </recommendedName>
</protein>
<dbReference type="InterPro" id="IPR013762">
    <property type="entry name" value="Integrase-like_cat_sf"/>
</dbReference>
<organism evidence="3 4">
    <name type="scientific">Dactylosporangium siamense</name>
    <dbReference type="NCBI Taxonomy" id="685454"/>
    <lineage>
        <taxon>Bacteria</taxon>
        <taxon>Bacillati</taxon>
        <taxon>Actinomycetota</taxon>
        <taxon>Actinomycetes</taxon>
        <taxon>Micromonosporales</taxon>
        <taxon>Micromonosporaceae</taxon>
        <taxon>Dactylosporangium</taxon>
    </lineage>
</organism>
<dbReference type="InterPro" id="IPR011010">
    <property type="entry name" value="DNA_brk_join_enz"/>
</dbReference>
<dbReference type="PROSITE" id="PS51898">
    <property type="entry name" value="TYR_RECOMBINASE"/>
    <property type="match status" value="1"/>
</dbReference>
<dbReference type="AlphaFoldDB" id="A0A919PYE7"/>
<sequence length="120" mass="12990">MSTIGVRPRARRALVSGYMFTGRQGQPLRRDNVTNRFNQLAVSAGVRPLGPHQIRHVVASNLLDLGYGIAEVAERLGHDPATLMRYYSRANAGRRRQAADDIAGLITPDLDAAVGVLNAA</sequence>
<reference evidence="3" key="1">
    <citation type="submission" date="2021-01" db="EMBL/GenBank/DDBJ databases">
        <title>Whole genome shotgun sequence of Dactylosporangium siamense NBRC 106093.</title>
        <authorList>
            <person name="Komaki H."/>
            <person name="Tamura T."/>
        </authorList>
    </citation>
    <scope>NUCLEOTIDE SEQUENCE</scope>
    <source>
        <strain evidence="3">NBRC 106093</strain>
    </source>
</reference>
<name>A0A919PYE7_9ACTN</name>
<dbReference type="RefSeq" id="WP_275423503.1">
    <property type="nucleotide sequence ID" value="NZ_BAAAVW010000026.1"/>
</dbReference>
<dbReference type="EMBL" id="BONQ01000178">
    <property type="protein sequence ID" value="GIG52379.1"/>
    <property type="molecule type" value="Genomic_DNA"/>
</dbReference>